<sequence length="116" mass="12431">DNKIVEKTTIDNTDDSLMDCDSMNVEVSENTASAVTENASVPVVESSAISEIDTTNKSEIDSTALNTENATNINSYSSITLNNTEFSQNTNDVTEISDSISDSIVNQIQSENAVDT</sequence>
<feature type="non-terminal residue" evidence="1">
    <location>
        <position position="116"/>
    </location>
</feature>
<evidence type="ECO:0000313" key="1">
    <source>
        <dbReference type="EMBL" id="JAS39040.1"/>
    </source>
</evidence>
<proteinExistence type="predicted"/>
<gene>
    <name evidence="1" type="ORF">g.246</name>
</gene>
<protein>
    <submittedName>
        <fullName evidence="1">Uncharacterized protein</fullName>
    </submittedName>
</protein>
<name>A0A1B6EMA3_9HEMI</name>
<dbReference type="AlphaFoldDB" id="A0A1B6EMA3"/>
<accession>A0A1B6EMA3</accession>
<reference evidence="1" key="1">
    <citation type="submission" date="2015-11" db="EMBL/GenBank/DDBJ databases">
        <title>De novo transcriptome assembly of four potential Pierce s Disease insect vectors from Arizona vineyards.</title>
        <authorList>
            <person name="Tassone E.E."/>
        </authorList>
    </citation>
    <scope>NUCLEOTIDE SEQUENCE</scope>
</reference>
<feature type="non-terminal residue" evidence="1">
    <location>
        <position position="1"/>
    </location>
</feature>
<dbReference type="EMBL" id="GECZ01030729">
    <property type="protein sequence ID" value="JAS39040.1"/>
    <property type="molecule type" value="Transcribed_RNA"/>
</dbReference>
<organism evidence="1">
    <name type="scientific">Cuerna arida</name>
    <dbReference type="NCBI Taxonomy" id="1464854"/>
    <lineage>
        <taxon>Eukaryota</taxon>
        <taxon>Metazoa</taxon>
        <taxon>Ecdysozoa</taxon>
        <taxon>Arthropoda</taxon>
        <taxon>Hexapoda</taxon>
        <taxon>Insecta</taxon>
        <taxon>Pterygota</taxon>
        <taxon>Neoptera</taxon>
        <taxon>Paraneoptera</taxon>
        <taxon>Hemiptera</taxon>
        <taxon>Auchenorrhyncha</taxon>
        <taxon>Membracoidea</taxon>
        <taxon>Cicadellidae</taxon>
        <taxon>Cicadellinae</taxon>
        <taxon>Proconiini</taxon>
        <taxon>Cuerna</taxon>
    </lineage>
</organism>